<keyword evidence="2" id="KW-1185">Reference proteome</keyword>
<protein>
    <submittedName>
        <fullName evidence="1">Uncharacterized protein</fullName>
    </submittedName>
</protein>
<reference evidence="1 2" key="1">
    <citation type="submission" date="2018-10" db="EMBL/GenBank/DDBJ databases">
        <title>A high-quality apple genome assembly.</title>
        <authorList>
            <person name="Hu J."/>
        </authorList>
    </citation>
    <scope>NUCLEOTIDE SEQUENCE [LARGE SCALE GENOMIC DNA]</scope>
    <source>
        <strain evidence="2">cv. HFTH1</strain>
        <tissue evidence="1">Young leaf</tissue>
    </source>
</reference>
<comment type="caution">
    <text evidence="1">The sequence shown here is derived from an EMBL/GenBank/DDBJ whole genome shotgun (WGS) entry which is preliminary data.</text>
</comment>
<accession>A0A498JN96</accession>
<dbReference type="Proteomes" id="UP000290289">
    <property type="component" value="Chromosome 6"/>
</dbReference>
<proteinExistence type="predicted"/>
<gene>
    <name evidence="1" type="ORF">DVH24_009049</name>
</gene>
<dbReference type="AlphaFoldDB" id="A0A498JN96"/>
<evidence type="ECO:0000313" key="2">
    <source>
        <dbReference type="Proteomes" id="UP000290289"/>
    </source>
</evidence>
<dbReference type="EMBL" id="RDQH01000332">
    <property type="protein sequence ID" value="RXH96545.1"/>
    <property type="molecule type" value="Genomic_DNA"/>
</dbReference>
<evidence type="ECO:0000313" key="1">
    <source>
        <dbReference type="EMBL" id="RXH96545.1"/>
    </source>
</evidence>
<name>A0A498JN96_MALDO</name>
<organism evidence="1 2">
    <name type="scientific">Malus domestica</name>
    <name type="common">Apple</name>
    <name type="synonym">Pyrus malus</name>
    <dbReference type="NCBI Taxonomy" id="3750"/>
    <lineage>
        <taxon>Eukaryota</taxon>
        <taxon>Viridiplantae</taxon>
        <taxon>Streptophyta</taxon>
        <taxon>Embryophyta</taxon>
        <taxon>Tracheophyta</taxon>
        <taxon>Spermatophyta</taxon>
        <taxon>Magnoliopsida</taxon>
        <taxon>eudicotyledons</taxon>
        <taxon>Gunneridae</taxon>
        <taxon>Pentapetalae</taxon>
        <taxon>rosids</taxon>
        <taxon>fabids</taxon>
        <taxon>Rosales</taxon>
        <taxon>Rosaceae</taxon>
        <taxon>Amygdaloideae</taxon>
        <taxon>Maleae</taxon>
        <taxon>Malus</taxon>
    </lineage>
</organism>
<sequence>MRRKTNENDLKTLNFNDKDKINGRVNSNMIDFLVCGWVVASGRRSRRRSRVLRCFGMKQTMKKRVHAVQMQCHATNTIVVEACDFGGTNLSIPVSAARVLHRRTVYLPVLLFELFIEKLMKKNLKILNFNDKNKIKDKVNNIRFEFLV</sequence>